<dbReference type="GO" id="GO:0006355">
    <property type="term" value="P:regulation of DNA-templated transcription"/>
    <property type="evidence" value="ECO:0007669"/>
    <property type="project" value="InterPro"/>
</dbReference>
<evidence type="ECO:0000259" key="2">
    <source>
        <dbReference type="PROSITE" id="PS50113"/>
    </source>
</evidence>
<dbReference type="RefSeq" id="WP_078366682.1">
    <property type="nucleotide sequence ID" value="NZ_MTJN01000002.1"/>
</dbReference>
<dbReference type="Gene3D" id="3.20.20.450">
    <property type="entry name" value="EAL domain"/>
    <property type="match status" value="1"/>
</dbReference>
<dbReference type="PROSITE" id="PS50883">
    <property type="entry name" value="EAL"/>
    <property type="match status" value="1"/>
</dbReference>
<dbReference type="InterPro" id="IPR000014">
    <property type="entry name" value="PAS"/>
</dbReference>
<dbReference type="InterPro" id="IPR035919">
    <property type="entry name" value="EAL_sf"/>
</dbReference>
<dbReference type="PROSITE" id="PS50887">
    <property type="entry name" value="GGDEF"/>
    <property type="match status" value="1"/>
</dbReference>
<evidence type="ECO:0000259" key="1">
    <source>
        <dbReference type="PROSITE" id="PS50112"/>
    </source>
</evidence>
<dbReference type="GO" id="GO:0003824">
    <property type="term" value="F:catalytic activity"/>
    <property type="evidence" value="ECO:0007669"/>
    <property type="project" value="UniProtKB-ARBA"/>
</dbReference>
<dbReference type="PANTHER" id="PTHR44757:SF2">
    <property type="entry name" value="BIOFILM ARCHITECTURE MAINTENANCE PROTEIN MBAA"/>
    <property type="match status" value="1"/>
</dbReference>
<organism evidence="5 6">
    <name type="scientific">Rhodoferax fermentans</name>
    <dbReference type="NCBI Taxonomy" id="28066"/>
    <lineage>
        <taxon>Bacteria</taxon>
        <taxon>Pseudomonadati</taxon>
        <taxon>Pseudomonadota</taxon>
        <taxon>Betaproteobacteria</taxon>
        <taxon>Burkholderiales</taxon>
        <taxon>Comamonadaceae</taxon>
        <taxon>Rhodoferax</taxon>
    </lineage>
</organism>
<dbReference type="InterPro" id="IPR000700">
    <property type="entry name" value="PAS-assoc_C"/>
</dbReference>
<accession>A0A1T1AXG7</accession>
<dbReference type="Pfam" id="PF00989">
    <property type="entry name" value="PAS"/>
    <property type="match status" value="2"/>
</dbReference>
<dbReference type="InterPro" id="IPR001633">
    <property type="entry name" value="EAL_dom"/>
</dbReference>
<feature type="domain" description="PAS" evidence="1">
    <location>
        <begin position="9"/>
        <end position="60"/>
    </location>
</feature>
<feature type="domain" description="GGDEF" evidence="4">
    <location>
        <begin position="406"/>
        <end position="538"/>
    </location>
</feature>
<dbReference type="PIRSF" id="PIRSF005925">
    <property type="entry name" value="Dos"/>
    <property type="match status" value="1"/>
</dbReference>
<dbReference type="OrthoDB" id="9813903at2"/>
<evidence type="ECO:0000313" key="6">
    <source>
        <dbReference type="Proteomes" id="UP000190750"/>
    </source>
</evidence>
<dbReference type="Gene3D" id="3.30.70.270">
    <property type="match status" value="1"/>
</dbReference>
<protein>
    <submittedName>
        <fullName evidence="5">Diguanylate cyclase</fullName>
    </submittedName>
</protein>
<dbReference type="CDD" id="cd01949">
    <property type="entry name" value="GGDEF"/>
    <property type="match status" value="1"/>
</dbReference>
<dbReference type="InterPro" id="IPR029787">
    <property type="entry name" value="Nucleotide_cyclase"/>
</dbReference>
<evidence type="ECO:0000259" key="3">
    <source>
        <dbReference type="PROSITE" id="PS50883"/>
    </source>
</evidence>
<dbReference type="SUPFAM" id="SSF55073">
    <property type="entry name" value="Nucleotide cyclase"/>
    <property type="match status" value="1"/>
</dbReference>
<dbReference type="InterPro" id="IPR000160">
    <property type="entry name" value="GGDEF_dom"/>
</dbReference>
<dbReference type="InterPro" id="IPR052155">
    <property type="entry name" value="Biofilm_reg_signaling"/>
</dbReference>
<dbReference type="InterPro" id="IPR012226">
    <property type="entry name" value="Diguanyl_cyclase/Pdiesterase"/>
</dbReference>
<proteinExistence type="predicted"/>
<dbReference type="EMBL" id="MTJN01000002">
    <property type="protein sequence ID" value="OOV08790.1"/>
    <property type="molecule type" value="Genomic_DNA"/>
</dbReference>
<dbReference type="NCBIfam" id="TIGR00254">
    <property type="entry name" value="GGDEF"/>
    <property type="match status" value="1"/>
</dbReference>
<dbReference type="Pfam" id="PF00563">
    <property type="entry name" value="EAL"/>
    <property type="match status" value="1"/>
</dbReference>
<name>A0A1T1AXG7_RHOFE</name>
<dbReference type="SUPFAM" id="SSF55785">
    <property type="entry name" value="PYP-like sensor domain (PAS domain)"/>
    <property type="match status" value="3"/>
</dbReference>
<evidence type="ECO:0000259" key="4">
    <source>
        <dbReference type="PROSITE" id="PS50887"/>
    </source>
</evidence>
<dbReference type="STRING" id="28066.RF819_20775"/>
<dbReference type="CDD" id="cd01948">
    <property type="entry name" value="EAL"/>
    <property type="match status" value="1"/>
</dbReference>
<dbReference type="Proteomes" id="UP000190750">
    <property type="component" value="Unassembled WGS sequence"/>
</dbReference>
<dbReference type="Pfam" id="PF00990">
    <property type="entry name" value="GGDEF"/>
    <property type="match status" value="1"/>
</dbReference>
<dbReference type="InterPro" id="IPR043128">
    <property type="entry name" value="Rev_trsase/Diguanyl_cyclase"/>
</dbReference>
<dbReference type="SMART" id="SM00052">
    <property type="entry name" value="EAL"/>
    <property type="match status" value="1"/>
</dbReference>
<dbReference type="FunFam" id="3.30.70.270:FF:000001">
    <property type="entry name" value="Diguanylate cyclase domain protein"/>
    <property type="match status" value="1"/>
</dbReference>
<dbReference type="SUPFAM" id="SSF141868">
    <property type="entry name" value="EAL domain-like"/>
    <property type="match status" value="1"/>
</dbReference>
<feature type="domain" description="PAS" evidence="1">
    <location>
        <begin position="249"/>
        <end position="320"/>
    </location>
</feature>
<gene>
    <name evidence="5" type="ORF">RF819_20775</name>
</gene>
<dbReference type="CDD" id="cd00130">
    <property type="entry name" value="PAS"/>
    <property type="match status" value="2"/>
</dbReference>
<feature type="domain" description="PAC" evidence="2">
    <location>
        <begin position="322"/>
        <end position="374"/>
    </location>
</feature>
<dbReference type="Gene3D" id="3.30.450.20">
    <property type="entry name" value="PAS domain"/>
    <property type="match status" value="3"/>
</dbReference>
<dbReference type="PANTHER" id="PTHR44757">
    <property type="entry name" value="DIGUANYLATE CYCLASE DGCP"/>
    <property type="match status" value="1"/>
</dbReference>
<dbReference type="InterPro" id="IPR035965">
    <property type="entry name" value="PAS-like_dom_sf"/>
</dbReference>
<keyword evidence="6" id="KW-1185">Reference proteome</keyword>
<reference evidence="5 6" key="1">
    <citation type="submission" date="2017-01" db="EMBL/GenBank/DDBJ databases">
        <title>Genome sequencing of Rhodoferax fermentans JCM 7819.</title>
        <authorList>
            <person name="Kim Y.J."/>
            <person name="Farh M.E.-A."/>
            <person name="Yang D.-C."/>
        </authorList>
    </citation>
    <scope>NUCLEOTIDE SEQUENCE [LARGE SCALE GENOMIC DNA]</scope>
    <source>
        <strain evidence="5 6">JCM 7819</strain>
    </source>
</reference>
<dbReference type="InterPro" id="IPR013767">
    <property type="entry name" value="PAS_fold"/>
</dbReference>
<dbReference type="NCBIfam" id="TIGR00229">
    <property type="entry name" value="sensory_box"/>
    <property type="match status" value="3"/>
</dbReference>
<comment type="caution">
    <text evidence="5">The sequence shown here is derived from an EMBL/GenBank/DDBJ whole genome shotgun (WGS) entry which is preliminary data.</text>
</comment>
<dbReference type="PROSITE" id="PS50113">
    <property type="entry name" value="PAC"/>
    <property type="match status" value="1"/>
</dbReference>
<dbReference type="PROSITE" id="PS50112">
    <property type="entry name" value="PAS"/>
    <property type="match status" value="2"/>
</dbReference>
<dbReference type="AlphaFoldDB" id="A0A1T1AXG7"/>
<feature type="domain" description="EAL" evidence="3">
    <location>
        <begin position="547"/>
        <end position="800"/>
    </location>
</feature>
<evidence type="ECO:0000313" key="5">
    <source>
        <dbReference type="EMBL" id="OOV08790.1"/>
    </source>
</evidence>
<dbReference type="SMART" id="SM00267">
    <property type="entry name" value="GGDEF"/>
    <property type="match status" value="1"/>
</dbReference>
<dbReference type="SMART" id="SM00091">
    <property type="entry name" value="PAS"/>
    <property type="match status" value="3"/>
</dbReference>
<dbReference type="Pfam" id="PF13426">
    <property type="entry name" value="PAS_9"/>
    <property type="match status" value="1"/>
</dbReference>
<sequence>MKRISWKPLIEGLLESVWLVDPVDLRILAVNQAGCDLLGLSRDQMLGKPVIELAASPEDQFFWEDVAQGLVDSIHSETLLRGSDGLAVAVERRVSLVWPEADRSVYLVGLRDLRQQRHTENELEKRVAELRATLESTADGILVSDLDGVIRNYNRHFAKLWSVPEAMLLHRDDKALYAHLASQVSDPEHYQQRLQEINDNPLLEASDILVLNNGRVLERVTQSQYSRGQATGRVFSFRDITQSLQTESQLKLAAKVFESSLEAIFITNPELGILAVNPACETLTQYAQDKLQGANPSDFFFDPQHAEVFAEIHSKLLEHGLWRGQLCVRKADLSTCAAHVSWVLLRDDRGRVSHTICFFRDLTEEHAAQKRIEQLAYHDTLTGLPNRLLLSQRAGYALRVAERNGCECGVFFIDLDRFKNINDSMGHTFGDRVLVDVAQRLKSCLRETDTLCRLGGDEFVIFLQELDARGAEVLAQRILEAMVDAFQIDDMSFSVGCSIGVALYPEDGKTLDTLIKCADTAMYLVKSRGRGSFRFYQPQMNVNLLSHLKMDHAMRQAMDKGLFRLHYQPQISLANGSLQGAEALIRWTDDELGEVPPSMFIPLAEESGFITTLGTWVLEEAVRQASQWQNRGTPVTVSVNVSALQFHQADFVETVAAVIRAAGLAPQLLELELTESILIRDANETLGRLHALADLGVALSIDDFGTGYSSLAYLKRFPISKLKIDRSFVTGLPDDEGDRAIVSATIGMARGLKLKVVAEGVETEAQRDYLASLGCESFQGFLCTPGLSAPAFERFITRLPDTASMPLDLQRLTIS</sequence>